<keyword evidence="4" id="KW-1185">Reference proteome</keyword>
<protein>
    <submittedName>
        <fullName evidence="3">Uncharacterized protein</fullName>
    </submittedName>
</protein>
<organism evidence="3 4">
    <name type="scientific">Coccomyxa subellipsoidea</name>
    <dbReference type="NCBI Taxonomy" id="248742"/>
    <lineage>
        <taxon>Eukaryota</taxon>
        <taxon>Viridiplantae</taxon>
        <taxon>Chlorophyta</taxon>
        <taxon>core chlorophytes</taxon>
        <taxon>Trebouxiophyceae</taxon>
        <taxon>Trebouxiophyceae incertae sedis</taxon>
        <taxon>Coccomyxaceae</taxon>
        <taxon>Coccomyxa</taxon>
    </lineage>
</organism>
<feature type="region of interest" description="Disordered" evidence="2">
    <location>
        <begin position="212"/>
        <end position="362"/>
    </location>
</feature>
<evidence type="ECO:0000313" key="3">
    <source>
        <dbReference type="EMBL" id="KAK9908973.1"/>
    </source>
</evidence>
<feature type="coiled-coil region" evidence="1">
    <location>
        <begin position="463"/>
        <end position="490"/>
    </location>
</feature>
<reference evidence="3 4" key="1">
    <citation type="journal article" date="2024" name="Nat. Commun.">
        <title>Phylogenomics reveals the evolutionary origins of lichenization in chlorophyte algae.</title>
        <authorList>
            <person name="Puginier C."/>
            <person name="Libourel C."/>
            <person name="Otte J."/>
            <person name="Skaloud P."/>
            <person name="Haon M."/>
            <person name="Grisel S."/>
            <person name="Petersen M."/>
            <person name="Berrin J.G."/>
            <person name="Delaux P.M."/>
            <person name="Dal Grande F."/>
            <person name="Keller J."/>
        </authorList>
    </citation>
    <scope>NUCLEOTIDE SEQUENCE [LARGE SCALE GENOMIC DNA]</scope>
    <source>
        <strain evidence="3 4">SAG 216-7</strain>
    </source>
</reference>
<feature type="compositionally biased region" description="Pro residues" evidence="2">
    <location>
        <begin position="338"/>
        <end position="353"/>
    </location>
</feature>
<dbReference type="EMBL" id="JALJOT010000007">
    <property type="protein sequence ID" value="KAK9908973.1"/>
    <property type="molecule type" value="Genomic_DNA"/>
</dbReference>
<proteinExistence type="predicted"/>
<feature type="region of interest" description="Disordered" evidence="2">
    <location>
        <begin position="563"/>
        <end position="585"/>
    </location>
</feature>
<keyword evidence="1" id="KW-0175">Coiled coil</keyword>
<comment type="caution">
    <text evidence="3">The sequence shown here is derived from an EMBL/GenBank/DDBJ whole genome shotgun (WGS) entry which is preliminary data.</text>
</comment>
<feature type="compositionally biased region" description="Low complexity" evidence="2">
    <location>
        <begin position="230"/>
        <end position="250"/>
    </location>
</feature>
<evidence type="ECO:0000256" key="2">
    <source>
        <dbReference type="SAM" id="MobiDB-lite"/>
    </source>
</evidence>
<sequence length="681" mass="74712">MKAAEPMSPAGTPDFSGYWRQIKNENMDQYLKELGYPWVVRKALMKYGAKSTDIVRHKSTLMTVTTVNAKGSWTRTMDTEKTLQQRNAEGTLCKTTAFWDGKIHKSRMEPPEGTPQGRRTESWRFMESGMMVVRSALQTEKGKEVVMFWYLEAIEMPERPHGLFGRSGLQRIQNDQKRVMRATGNDNQYLRYLGSNMAKWVTPADQYISMRSAEKESRAHDSTLMSGNTSPRSFSSNAFSPFSSSPRAASGHMQLPSWGSAAGSSVHRESSASEAPRPPHPPPALPPGADVSTAGEGMQRREGSGGLPAPALEECKTDSGKTDNTDSGRSDGARSAAAPPPAGRPGPPPPQPPHSHHARSYSNTSSIAGVELYPSGNLGSGSGQLGSAHHVHRRSLTNLSELGAEKSPESASRVRPPPESLEAQLSHKLQEYAENRSITSVVPVDNPLTTDEPELLEMSPEQAEETQLKLVELERELRAAARKRHEYAEGKECFCCTCVFHSFVIPAYAGILNTSETTPAAERIAATLFNKLKDLYVWRWVASKAPPAAQTFRCTTDHADLAAPTSLPASAPTEEGPSPVPQHDADKMKGGFTAQARGFGMLGKEVAKKAGKTFIQSSQLAASYLLDKAKKQNDLSAIKDHLPPRLSLDLLKYINQEQMKKWEIDDIFWGKLMKCAQRISP</sequence>
<feature type="compositionally biased region" description="Basic and acidic residues" evidence="2">
    <location>
        <begin position="212"/>
        <end position="221"/>
    </location>
</feature>
<feature type="compositionally biased region" description="Pro residues" evidence="2">
    <location>
        <begin position="276"/>
        <end position="286"/>
    </location>
</feature>
<dbReference type="SUPFAM" id="SSF50814">
    <property type="entry name" value="Lipocalins"/>
    <property type="match status" value="1"/>
</dbReference>
<dbReference type="Proteomes" id="UP001491310">
    <property type="component" value="Unassembled WGS sequence"/>
</dbReference>
<dbReference type="InterPro" id="IPR012674">
    <property type="entry name" value="Calycin"/>
</dbReference>
<dbReference type="Gene3D" id="2.40.128.20">
    <property type="match status" value="1"/>
</dbReference>
<name>A0ABR2YPL6_9CHLO</name>
<feature type="compositionally biased region" description="Low complexity" evidence="2">
    <location>
        <begin position="563"/>
        <end position="573"/>
    </location>
</feature>
<evidence type="ECO:0000313" key="4">
    <source>
        <dbReference type="Proteomes" id="UP001491310"/>
    </source>
</evidence>
<evidence type="ECO:0000256" key="1">
    <source>
        <dbReference type="SAM" id="Coils"/>
    </source>
</evidence>
<feature type="region of interest" description="Disordered" evidence="2">
    <location>
        <begin position="399"/>
        <end position="421"/>
    </location>
</feature>
<gene>
    <name evidence="3" type="ORF">WJX75_005472</name>
</gene>
<feature type="compositionally biased region" description="Basic and acidic residues" evidence="2">
    <location>
        <begin position="313"/>
        <end position="332"/>
    </location>
</feature>
<accession>A0ABR2YPL6</accession>